<organism evidence="1 2">
    <name type="scientific">Halobacillus trueperi</name>
    <dbReference type="NCBI Taxonomy" id="156205"/>
    <lineage>
        <taxon>Bacteria</taxon>
        <taxon>Bacillati</taxon>
        <taxon>Bacillota</taxon>
        <taxon>Bacilli</taxon>
        <taxon>Bacillales</taxon>
        <taxon>Bacillaceae</taxon>
        <taxon>Halobacillus</taxon>
    </lineage>
</organism>
<dbReference type="Proteomes" id="UP000256305">
    <property type="component" value="Unassembled WGS sequence"/>
</dbReference>
<reference evidence="1 2" key="1">
    <citation type="submission" date="2018-08" db="EMBL/GenBank/DDBJ databases">
        <title>Genome sequence of Halobacillus trueperi KCTC 3686.</title>
        <authorList>
            <person name="Cho K.H."/>
            <person name="Kwak M.-J."/>
            <person name="Kim B.-Y."/>
            <person name="Chun J."/>
        </authorList>
    </citation>
    <scope>NUCLEOTIDE SEQUENCE [LARGE SCALE GENOMIC DNA]</scope>
    <source>
        <strain evidence="1 2">KCTC 3686</strain>
    </source>
</reference>
<dbReference type="AlphaFoldDB" id="A0A3E0J4S4"/>
<name>A0A3E0J4S4_9BACI</name>
<comment type="caution">
    <text evidence="1">The sequence shown here is derived from an EMBL/GenBank/DDBJ whole genome shotgun (WGS) entry which is preliminary data.</text>
</comment>
<accession>A0A3E0J4S4</accession>
<evidence type="ECO:0000313" key="2">
    <source>
        <dbReference type="Proteomes" id="UP000256305"/>
    </source>
</evidence>
<evidence type="ECO:0000313" key="1">
    <source>
        <dbReference type="EMBL" id="REJ07734.1"/>
    </source>
</evidence>
<sequence>MNVSRELRLNADYTPLPVYEGDEIYPNGIFNFNITRMYEHIIDGKLCVEKELINVREWFKTHFHGAINEDYLPSVDIDRPVIQAEIRPGMFEIIDGNHRMEKAYREGVPYINSYKLRGEQLVPYFQNKGGYITFVDYWNAKLRE</sequence>
<proteinExistence type="predicted"/>
<dbReference type="RefSeq" id="WP_115824385.1">
    <property type="nucleotide sequence ID" value="NZ_QUAE01000015.1"/>
</dbReference>
<dbReference type="EMBL" id="QUAE01000015">
    <property type="protein sequence ID" value="REJ07734.1"/>
    <property type="molecule type" value="Genomic_DNA"/>
</dbReference>
<protein>
    <recommendedName>
        <fullName evidence="3">ParB/Sulfiredoxin domain-containing protein</fullName>
    </recommendedName>
</protein>
<evidence type="ECO:0008006" key="3">
    <source>
        <dbReference type="Google" id="ProtNLM"/>
    </source>
</evidence>
<gene>
    <name evidence="1" type="ORF">DYE48_15305</name>
</gene>
<keyword evidence="2" id="KW-1185">Reference proteome</keyword>